<dbReference type="CDD" id="cd01060">
    <property type="entry name" value="Membrane-FADS-like"/>
    <property type="match status" value="1"/>
</dbReference>
<dbReference type="Proteomes" id="UP000028045">
    <property type="component" value="Unassembled WGS sequence"/>
</dbReference>
<gene>
    <name evidence="2" type="ORF">S7711_10065</name>
</gene>
<dbReference type="Pfam" id="PF00487">
    <property type="entry name" value="FA_desaturase"/>
    <property type="match status" value="1"/>
</dbReference>
<protein>
    <recommendedName>
        <fullName evidence="1">Fatty acid desaturase domain-containing protein</fullName>
    </recommendedName>
</protein>
<name>A0A084B0D1_STACB</name>
<evidence type="ECO:0000313" key="3">
    <source>
        <dbReference type="Proteomes" id="UP000028045"/>
    </source>
</evidence>
<sequence length="412" mass="47612">MGAVTTHNAIHLPIFWDKNWNKFYQICLSLQYGGAVSIFIPGHNLSHHKYPQQARDVMRTTKVRYSWNLLNGLLFFWHVVLSGNKDDKLYFEAQGRLNRPIVKQRRLEEVAVWSATAVLVLLDWRRWIWFALLPQFYAKYCILSLNFLQHDGCDMSSKYNFARNFTGQTLNYLCFNNGYHTVHHLHPGLHWSILPQKHQELIAPHIAPSLEISNILFYMWRSFIYPGLRLDYKGHPLLISKEENEMPDEPWFYNETETYSNIQEYRAHAHSPAMGESLTWSEDALERIAALVQHEISRIEAAQGRANRQVSHHERAAAVAPSSLITTLLNELQSRAHLPMSDDLQRFSQVCALQRSLRRGAGPGDIKIYGGIKYERKTTGLFTGKLASQGIVISIDDEDFVEYRVLTKPSFA</sequence>
<evidence type="ECO:0000259" key="1">
    <source>
        <dbReference type="Pfam" id="PF00487"/>
    </source>
</evidence>
<dbReference type="AlphaFoldDB" id="A0A084B0D1"/>
<evidence type="ECO:0000313" key="2">
    <source>
        <dbReference type="EMBL" id="KEY71010.1"/>
    </source>
</evidence>
<accession>A0A084B0D1</accession>
<dbReference type="EMBL" id="KL648366">
    <property type="protein sequence ID" value="KEY71010.1"/>
    <property type="molecule type" value="Genomic_DNA"/>
</dbReference>
<reference evidence="2 3" key="1">
    <citation type="journal article" date="2014" name="BMC Genomics">
        <title>Comparative genome sequencing reveals chemotype-specific gene clusters in the toxigenic black mold Stachybotrys.</title>
        <authorList>
            <person name="Semeiks J."/>
            <person name="Borek D."/>
            <person name="Otwinowski Z."/>
            <person name="Grishin N.V."/>
        </authorList>
    </citation>
    <scope>NUCLEOTIDE SEQUENCE [LARGE SCALE GENOMIC DNA]</scope>
    <source>
        <strain evidence="3">CBS 109288 / IBT 7711</strain>
    </source>
</reference>
<organism evidence="2 3">
    <name type="scientific">Stachybotrys chartarum (strain CBS 109288 / IBT 7711)</name>
    <name type="common">Toxic black mold</name>
    <name type="synonym">Stilbospora chartarum</name>
    <dbReference type="NCBI Taxonomy" id="1280523"/>
    <lineage>
        <taxon>Eukaryota</taxon>
        <taxon>Fungi</taxon>
        <taxon>Dikarya</taxon>
        <taxon>Ascomycota</taxon>
        <taxon>Pezizomycotina</taxon>
        <taxon>Sordariomycetes</taxon>
        <taxon>Hypocreomycetidae</taxon>
        <taxon>Hypocreales</taxon>
        <taxon>Stachybotryaceae</taxon>
        <taxon>Stachybotrys</taxon>
    </lineage>
</organism>
<keyword evidence="3" id="KW-1185">Reference proteome</keyword>
<dbReference type="OrthoDB" id="2113889at2759"/>
<dbReference type="InterPro" id="IPR005804">
    <property type="entry name" value="FA_desaturase_dom"/>
</dbReference>
<dbReference type="HOGENOM" id="CLU_667609_0_0_1"/>
<feature type="domain" description="Fatty acid desaturase" evidence="1">
    <location>
        <begin position="4"/>
        <end position="201"/>
    </location>
</feature>
<dbReference type="GO" id="GO:0006629">
    <property type="term" value="P:lipid metabolic process"/>
    <property type="evidence" value="ECO:0007669"/>
    <property type="project" value="InterPro"/>
</dbReference>
<proteinExistence type="predicted"/>